<dbReference type="Proteomes" id="UP000649617">
    <property type="component" value="Unassembled WGS sequence"/>
</dbReference>
<reference evidence="1" key="1">
    <citation type="submission" date="2021-02" db="EMBL/GenBank/DDBJ databases">
        <authorList>
            <person name="Dougan E. K."/>
            <person name="Rhodes N."/>
            <person name="Thang M."/>
            <person name="Chan C."/>
        </authorList>
    </citation>
    <scope>NUCLEOTIDE SEQUENCE</scope>
</reference>
<gene>
    <name evidence="1" type="primary">bath-42</name>
    <name evidence="1" type="ORF">SPIL2461_LOCUS19241</name>
</gene>
<keyword evidence="2" id="KW-1185">Reference proteome</keyword>
<evidence type="ECO:0000313" key="2">
    <source>
        <dbReference type="Proteomes" id="UP000649617"/>
    </source>
</evidence>
<comment type="caution">
    <text evidence="1">The sequence shown here is derived from an EMBL/GenBank/DDBJ whole genome shotgun (WGS) entry which is preliminary data.</text>
</comment>
<dbReference type="OrthoDB" id="10471102at2759"/>
<protein>
    <submittedName>
        <fullName evidence="1">Bath-42 protein</fullName>
    </submittedName>
</protein>
<dbReference type="Gene3D" id="1.25.40.10">
    <property type="entry name" value="Tetratricopeptide repeat domain"/>
    <property type="match status" value="1"/>
</dbReference>
<sequence>MKQIGVEIDKGHITSAIRACWEAKGAAHNAAAYLFQLLLDLELQPDIAIFTCLVGAYRTAPVEKVVGAYKDMQSMNIKADFAFAEIYLGTLLLKPKVQKFNQKEMTDWVRAVPAPRIAAAKAALKDFERESLKLTSLSKAFAKALQQM</sequence>
<dbReference type="AlphaFoldDB" id="A0A812WN88"/>
<name>A0A812WN88_SYMPI</name>
<accession>A0A812WN88</accession>
<proteinExistence type="predicted"/>
<dbReference type="EMBL" id="CAJNIZ010044403">
    <property type="protein sequence ID" value="CAE7687555.1"/>
    <property type="molecule type" value="Genomic_DNA"/>
</dbReference>
<organism evidence="1 2">
    <name type="scientific">Symbiodinium pilosum</name>
    <name type="common">Dinoflagellate</name>
    <dbReference type="NCBI Taxonomy" id="2952"/>
    <lineage>
        <taxon>Eukaryota</taxon>
        <taxon>Sar</taxon>
        <taxon>Alveolata</taxon>
        <taxon>Dinophyceae</taxon>
        <taxon>Suessiales</taxon>
        <taxon>Symbiodiniaceae</taxon>
        <taxon>Symbiodinium</taxon>
    </lineage>
</organism>
<evidence type="ECO:0000313" key="1">
    <source>
        <dbReference type="EMBL" id="CAE7687555.1"/>
    </source>
</evidence>
<dbReference type="InterPro" id="IPR011990">
    <property type="entry name" value="TPR-like_helical_dom_sf"/>
</dbReference>